<feature type="compositionally biased region" description="Pro residues" evidence="1">
    <location>
        <begin position="135"/>
        <end position="146"/>
    </location>
</feature>
<evidence type="ECO:0000313" key="3">
    <source>
        <dbReference type="EMBL" id="WEK47916.1"/>
    </source>
</evidence>
<dbReference type="KEGG" id="acob:P0Y56_06365"/>
<keyword evidence="2" id="KW-0812">Transmembrane</keyword>
<accession>A0AAJ5XAZ2</accession>
<keyword evidence="2" id="KW-1133">Transmembrane helix</keyword>
<feature type="compositionally biased region" description="Pro residues" evidence="1">
    <location>
        <begin position="99"/>
        <end position="117"/>
    </location>
</feature>
<dbReference type="Gene3D" id="3.30.1150.10">
    <property type="match status" value="1"/>
</dbReference>
<evidence type="ECO:0000256" key="2">
    <source>
        <dbReference type="SAM" id="Phobius"/>
    </source>
</evidence>
<feature type="region of interest" description="Disordered" evidence="1">
    <location>
        <begin position="65"/>
        <end position="160"/>
    </location>
</feature>
<evidence type="ECO:0000256" key="1">
    <source>
        <dbReference type="SAM" id="MobiDB-lite"/>
    </source>
</evidence>
<name>A0AAJ5XAZ2_9SPHN</name>
<sequence length="280" mass="29600">MSTAVLTSSRNALGLRSDERIGLIVAGIAHVAIIAALAISALRAPSVVPPPERVTVNLSEDVGLDSTAAQVAPEAKASVSDRIGEEPTPPKPKAEEPRPAPPKPAPPKPAPPRPAPKQAPAKPVVSPKTSSIQPKPRPTTAPPPKKPGASRIGDNFLGGKGDKADANALVAASQIGSSDKASLKEAINRQIKPYWQPPSGAEADELRTYLAFDLNPDGSLAGDPRLVRQTGVTDANKPQASRHVELAIRAVRRAAPFDLPPKLYNGWKHITNWEFKWTPQ</sequence>
<gene>
    <name evidence="3" type="ORF">P0Y56_06365</name>
</gene>
<reference evidence="3" key="1">
    <citation type="submission" date="2023-03" db="EMBL/GenBank/DDBJ databases">
        <title>Andean soil-derived lignocellulolytic bacterial consortium as a source of novel taxa and putative plastic-active enzymes.</title>
        <authorList>
            <person name="Diaz-Garcia L."/>
            <person name="Chuvochina M."/>
            <person name="Feuerriegel G."/>
            <person name="Bunk B."/>
            <person name="Sproer C."/>
            <person name="Streit W.R."/>
            <person name="Rodriguez L.M."/>
            <person name="Overmann J."/>
            <person name="Jimenez D.J."/>
        </authorList>
    </citation>
    <scope>NUCLEOTIDE SEQUENCE</scope>
    <source>
        <strain evidence="3">MAG 26</strain>
    </source>
</reference>
<protein>
    <submittedName>
        <fullName evidence="3">Energy transducer TonB</fullName>
    </submittedName>
</protein>
<dbReference type="AlphaFoldDB" id="A0AAJ5XAZ2"/>
<organism evidence="3 4">
    <name type="scientific">Candidatus Andeanibacterium colombiense</name>
    <dbReference type="NCBI Taxonomy" id="3121345"/>
    <lineage>
        <taxon>Bacteria</taxon>
        <taxon>Pseudomonadati</taxon>
        <taxon>Pseudomonadota</taxon>
        <taxon>Alphaproteobacteria</taxon>
        <taxon>Sphingomonadales</taxon>
        <taxon>Sphingomonadaceae</taxon>
        <taxon>Candidatus Andeanibacterium</taxon>
    </lineage>
</organism>
<keyword evidence="2" id="KW-0472">Membrane</keyword>
<dbReference type="EMBL" id="CP119316">
    <property type="protein sequence ID" value="WEK47916.1"/>
    <property type="molecule type" value="Genomic_DNA"/>
</dbReference>
<evidence type="ECO:0000313" key="4">
    <source>
        <dbReference type="Proteomes" id="UP001218362"/>
    </source>
</evidence>
<dbReference type="SUPFAM" id="SSF74653">
    <property type="entry name" value="TolA/TonB C-terminal domain"/>
    <property type="match status" value="1"/>
</dbReference>
<dbReference type="Proteomes" id="UP001218362">
    <property type="component" value="Chromosome"/>
</dbReference>
<proteinExistence type="predicted"/>
<feature type="transmembrane region" description="Helical" evidence="2">
    <location>
        <begin position="21"/>
        <end position="42"/>
    </location>
</feature>